<protein>
    <recommendedName>
        <fullName evidence="5">procollagen-proline 4-dioxygenase</fullName>
        <ecNumber evidence="5">1.14.11.2</ecNumber>
    </recommendedName>
</protein>
<dbReference type="Pfam" id="PF08336">
    <property type="entry name" value="P4Ha_N"/>
    <property type="match status" value="1"/>
</dbReference>
<dbReference type="PANTHER" id="PTHR10869:SF244">
    <property type="entry name" value="PROLYL 4-HYDROXYLASE SUBUNIT ALPHA-2"/>
    <property type="match status" value="1"/>
</dbReference>
<dbReference type="InterPro" id="IPR011990">
    <property type="entry name" value="TPR-like_helical_dom_sf"/>
</dbReference>
<evidence type="ECO:0000256" key="5">
    <source>
        <dbReference type="ARBA" id="ARBA00012269"/>
    </source>
</evidence>
<keyword evidence="9" id="KW-0223">Dioxygenase</keyword>
<dbReference type="Gene3D" id="1.25.40.10">
    <property type="entry name" value="Tetratricopeptide repeat domain"/>
    <property type="match status" value="1"/>
</dbReference>
<evidence type="ECO:0000256" key="10">
    <source>
        <dbReference type="ARBA" id="ARBA00023002"/>
    </source>
</evidence>
<dbReference type="PANTHER" id="PTHR10869">
    <property type="entry name" value="PROLYL 4-HYDROXYLASE ALPHA SUBUNIT"/>
    <property type="match status" value="1"/>
</dbReference>
<keyword evidence="13" id="KW-0802">TPR repeat</keyword>
<evidence type="ECO:0000256" key="6">
    <source>
        <dbReference type="ARBA" id="ARBA00022723"/>
    </source>
</evidence>
<evidence type="ECO:0000256" key="4">
    <source>
        <dbReference type="ARBA" id="ARBA00006511"/>
    </source>
</evidence>
<evidence type="ECO:0000256" key="11">
    <source>
        <dbReference type="ARBA" id="ARBA00023004"/>
    </source>
</evidence>
<evidence type="ECO:0000313" key="16">
    <source>
        <dbReference type="Proteomes" id="UP000605970"/>
    </source>
</evidence>
<gene>
    <name evidence="15" type="ORF">Mgra_00007504</name>
</gene>
<dbReference type="Gene3D" id="2.60.120.620">
    <property type="entry name" value="q2cbj1_9rhob like domain"/>
    <property type="match status" value="2"/>
</dbReference>
<evidence type="ECO:0000313" key="15">
    <source>
        <dbReference type="EMBL" id="KAF7633077.1"/>
    </source>
</evidence>
<keyword evidence="11" id="KW-0408">Iron</keyword>
<keyword evidence="6" id="KW-0479">Metal-binding</keyword>
<dbReference type="Pfam" id="PF13640">
    <property type="entry name" value="2OG-FeII_Oxy_3"/>
    <property type="match status" value="1"/>
</dbReference>
<evidence type="ECO:0000256" key="7">
    <source>
        <dbReference type="ARBA" id="ARBA00022824"/>
    </source>
</evidence>
<comment type="similarity">
    <text evidence="4">Belongs to the P4HA family.</text>
</comment>
<dbReference type="Proteomes" id="UP000605970">
    <property type="component" value="Unassembled WGS sequence"/>
</dbReference>
<dbReference type="GO" id="GO:0005788">
    <property type="term" value="C:endoplasmic reticulum lumen"/>
    <property type="evidence" value="ECO:0007669"/>
    <property type="project" value="UniProtKB-SubCell"/>
</dbReference>
<proteinExistence type="inferred from homology"/>
<feature type="domain" description="Fe2OG dioxygenase" evidence="14">
    <location>
        <begin position="515"/>
        <end position="629"/>
    </location>
</feature>
<keyword evidence="10" id="KW-0560">Oxidoreductase</keyword>
<comment type="caution">
    <text evidence="15">The sequence shown here is derived from an EMBL/GenBank/DDBJ whole genome shotgun (WGS) entry which is preliminary data.</text>
</comment>
<accession>A0A8S9ZIH4</accession>
<evidence type="ECO:0000256" key="8">
    <source>
        <dbReference type="ARBA" id="ARBA00022896"/>
    </source>
</evidence>
<dbReference type="GO" id="GO:0004656">
    <property type="term" value="F:procollagen-proline 4-dioxygenase activity"/>
    <property type="evidence" value="ECO:0007669"/>
    <property type="project" value="UniProtKB-EC"/>
</dbReference>
<dbReference type="InterPro" id="IPR005123">
    <property type="entry name" value="Oxoglu/Fe-dep_dioxygenase_dom"/>
</dbReference>
<evidence type="ECO:0000256" key="9">
    <source>
        <dbReference type="ARBA" id="ARBA00022964"/>
    </source>
</evidence>
<keyword evidence="16" id="KW-1185">Reference proteome</keyword>
<evidence type="ECO:0000256" key="3">
    <source>
        <dbReference type="ARBA" id="ARBA00004319"/>
    </source>
</evidence>
<dbReference type="InterPro" id="IPR006620">
    <property type="entry name" value="Pro_4_hyd_alph"/>
</dbReference>
<dbReference type="InterPro" id="IPR019734">
    <property type="entry name" value="TPR_rpt"/>
</dbReference>
<dbReference type="InterPro" id="IPR013547">
    <property type="entry name" value="P4H_N"/>
</dbReference>
<dbReference type="SUPFAM" id="SSF48452">
    <property type="entry name" value="TPR-like"/>
    <property type="match status" value="1"/>
</dbReference>
<dbReference type="InterPro" id="IPR045054">
    <property type="entry name" value="P4HA-like"/>
</dbReference>
<dbReference type="PROSITE" id="PS51471">
    <property type="entry name" value="FE2OG_OXY"/>
    <property type="match status" value="1"/>
</dbReference>
<dbReference type="InterPro" id="IPR044862">
    <property type="entry name" value="Pro_4_hyd_alph_FE2OG_OXY"/>
</dbReference>
<dbReference type="Pfam" id="PF23558">
    <property type="entry name" value="TPR_P4H"/>
    <property type="match status" value="1"/>
</dbReference>
<feature type="repeat" description="TPR" evidence="13">
    <location>
        <begin position="314"/>
        <end position="347"/>
    </location>
</feature>
<organism evidence="15 16">
    <name type="scientific">Meloidogyne graminicola</name>
    <dbReference type="NCBI Taxonomy" id="189291"/>
    <lineage>
        <taxon>Eukaryota</taxon>
        <taxon>Metazoa</taxon>
        <taxon>Ecdysozoa</taxon>
        <taxon>Nematoda</taxon>
        <taxon>Chromadorea</taxon>
        <taxon>Rhabditida</taxon>
        <taxon>Tylenchina</taxon>
        <taxon>Tylenchomorpha</taxon>
        <taxon>Tylenchoidea</taxon>
        <taxon>Meloidogynidae</taxon>
        <taxon>Meloidogyninae</taxon>
        <taxon>Meloidogyne</taxon>
    </lineage>
</organism>
<sequence length="683" mass="79302">MLMANLNMMYAEPLMIKNDSNRLIAGIRVATVLFYLTTPEKGGYTIFTEIKTIAKPTKNDALFWYNLLRSGDGDFRTKHGSCPLLVGEKWISSLWTHERGQEFIRPCALSPLINERYVELFTSSAELQQLINIENKIPKIIENYIILENERLENLKRIILIKYQNNNNNNNNELFQLNSNNILNPLNALNLIKKLTKIWKEIKKEIKSDLAENYLKNISNKRETRFPTEDDLNGAIQGLLRLQDTYKLKTKDLANGILLNNINIKKQMNVKDCYEIGMNAFNEKDYYHSLLWIQEAYERNLYEESPEIDGPNESEILNILSISLYKQGNLKRALEINNKLIKIDPYYPNAINNSKLYEQELKNNGIFEEDFYKNIPLLNNPRWLNETILDKNYLKYEELCRGEVNLDILEISKLYCYYKMDNSFLRLAPIKVEIIHFEPLAVIFRNVISDNEIEILKNLSISKLTRAMVQNPKNGEPIITSTRIGKIAWLLPTENKYIFNLFKRLKLMTNLNMRSAEPLQASNYGIGGHFTAHWDFARDNSTNTTESQKGYTFGSFGTRIATVLFYLTNPEKGGYTIFTESNTLIKPTKNDALFWYNLLRNGDGDFRTKHAACPVLIGEKWVSNSWIHERGQEFIRPCALSPLINERYVGDLGGPEPKKYPNISPYCKEGLYSYIYSLIYKDI</sequence>
<dbReference type="GO" id="GO:0031418">
    <property type="term" value="F:L-ascorbic acid binding"/>
    <property type="evidence" value="ECO:0007669"/>
    <property type="project" value="UniProtKB-KW"/>
</dbReference>
<dbReference type="SMART" id="SM00702">
    <property type="entry name" value="P4Hc"/>
    <property type="match status" value="1"/>
</dbReference>
<dbReference type="FunFam" id="2.60.120.620:FF:000001">
    <property type="entry name" value="Prolyl 4-hydroxylase subunit alpha 2"/>
    <property type="match status" value="1"/>
</dbReference>
<comment type="subcellular location">
    <subcellularLocation>
        <location evidence="3">Endoplasmic reticulum lumen</location>
    </subcellularLocation>
</comment>
<keyword evidence="7" id="KW-0256">Endoplasmic reticulum</keyword>
<evidence type="ECO:0000256" key="13">
    <source>
        <dbReference type="PROSITE-ProRule" id="PRU00339"/>
    </source>
</evidence>
<dbReference type="AlphaFoldDB" id="A0A8S9ZIH4"/>
<comment type="cofactor">
    <cofactor evidence="1">
        <name>L-ascorbate</name>
        <dbReference type="ChEBI" id="CHEBI:38290"/>
    </cofactor>
</comment>
<dbReference type="Gene3D" id="6.10.140.1460">
    <property type="match status" value="1"/>
</dbReference>
<evidence type="ECO:0000256" key="12">
    <source>
        <dbReference type="ARBA" id="ARBA00023180"/>
    </source>
</evidence>
<dbReference type="EC" id="1.14.11.2" evidence="5"/>
<keyword evidence="12" id="KW-0325">Glycoprotein</keyword>
<dbReference type="GO" id="GO:0005506">
    <property type="term" value="F:iron ion binding"/>
    <property type="evidence" value="ECO:0007669"/>
    <property type="project" value="InterPro"/>
</dbReference>
<comment type="function">
    <text evidence="2">Catalyzes the post-translational formation of 4-hydroxyproline in -Xaa-Pro-Gly- sequences in collagens and other proteins.</text>
</comment>
<dbReference type="OrthoDB" id="5850448at2759"/>
<evidence type="ECO:0000256" key="2">
    <source>
        <dbReference type="ARBA" id="ARBA00002035"/>
    </source>
</evidence>
<reference evidence="15" key="1">
    <citation type="journal article" date="2020" name="Ecol. Evol.">
        <title>Genome structure and content of the rice root-knot nematode (Meloidogyne graminicola).</title>
        <authorList>
            <person name="Phan N.T."/>
            <person name="Danchin E.G.J."/>
            <person name="Klopp C."/>
            <person name="Perfus-Barbeoch L."/>
            <person name="Kozlowski D.K."/>
            <person name="Koutsovoulos G.D."/>
            <person name="Lopez-Roques C."/>
            <person name="Bouchez O."/>
            <person name="Zahm M."/>
            <person name="Besnard G."/>
            <person name="Bellafiore S."/>
        </authorList>
    </citation>
    <scope>NUCLEOTIDE SEQUENCE</scope>
    <source>
        <strain evidence="15">VN-18</strain>
    </source>
</reference>
<dbReference type="FunFam" id="1.25.40.10:FF:000006">
    <property type="entry name" value="Prolyl 4-hydroxylase subunit alpha 2"/>
    <property type="match status" value="1"/>
</dbReference>
<name>A0A8S9ZIH4_9BILA</name>
<evidence type="ECO:0000259" key="14">
    <source>
        <dbReference type="PROSITE" id="PS51471"/>
    </source>
</evidence>
<keyword evidence="8" id="KW-0847">Vitamin C</keyword>
<evidence type="ECO:0000256" key="1">
    <source>
        <dbReference type="ARBA" id="ARBA00001961"/>
    </source>
</evidence>
<dbReference type="InterPro" id="IPR059068">
    <property type="entry name" value="TPR_P4H"/>
</dbReference>
<dbReference type="EMBL" id="JABEBT010000085">
    <property type="protein sequence ID" value="KAF7633077.1"/>
    <property type="molecule type" value="Genomic_DNA"/>
</dbReference>
<dbReference type="PROSITE" id="PS50005">
    <property type="entry name" value="TPR"/>
    <property type="match status" value="1"/>
</dbReference>